<dbReference type="AlphaFoldDB" id="A0A3M7REE2"/>
<comment type="caution">
    <text evidence="1">The sequence shown here is derived from an EMBL/GenBank/DDBJ whole genome shotgun (WGS) entry which is preliminary data.</text>
</comment>
<evidence type="ECO:0000313" key="1">
    <source>
        <dbReference type="EMBL" id="RNA21809.1"/>
    </source>
</evidence>
<evidence type="ECO:0000313" key="2">
    <source>
        <dbReference type="Proteomes" id="UP000276133"/>
    </source>
</evidence>
<keyword evidence="2" id="KW-1185">Reference proteome</keyword>
<sequence length="199" mass="23351">MTKVQLNKLKKAFDHKDNISQRQAAKKFDISQQMVSKLLKWLQITPRKKMKIPDRIETQKKVARVKCRNLYLKNPSILDDESHFTLSHGKINENVIFYSSNIAATPVSIKYTPVKKLSRNYLFGWSFLRGVSRRQSYEKVDLTVNQTVFLDFIVRVVILFIKKHHSDGNYKFWPSLASSHYANTVVNYLIDQNIKFVQK</sequence>
<dbReference type="Proteomes" id="UP000276133">
    <property type="component" value="Unassembled WGS sequence"/>
</dbReference>
<proteinExistence type="predicted"/>
<dbReference type="Gene3D" id="3.30.420.10">
    <property type="entry name" value="Ribonuclease H-like superfamily/Ribonuclease H"/>
    <property type="match status" value="1"/>
</dbReference>
<gene>
    <name evidence="1" type="ORF">BpHYR1_019212</name>
</gene>
<reference evidence="1 2" key="1">
    <citation type="journal article" date="2018" name="Sci. Rep.">
        <title>Genomic signatures of local adaptation to the degree of environmental predictability in rotifers.</title>
        <authorList>
            <person name="Franch-Gras L."/>
            <person name="Hahn C."/>
            <person name="Garcia-Roger E.M."/>
            <person name="Carmona M.J."/>
            <person name="Serra M."/>
            <person name="Gomez A."/>
        </authorList>
    </citation>
    <scope>NUCLEOTIDE SEQUENCE [LARGE SCALE GENOMIC DNA]</scope>
    <source>
        <strain evidence="1">HYR1</strain>
    </source>
</reference>
<dbReference type="GO" id="GO:0003676">
    <property type="term" value="F:nucleic acid binding"/>
    <property type="evidence" value="ECO:0007669"/>
    <property type="project" value="InterPro"/>
</dbReference>
<dbReference type="OrthoDB" id="10043445at2759"/>
<protein>
    <submittedName>
        <fullName evidence="1">Tripeptidyl-peptidase 2</fullName>
    </submittedName>
</protein>
<dbReference type="EMBL" id="REGN01003595">
    <property type="protein sequence ID" value="RNA21809.1"/>
    <property type="molecule type" value="Genomic_DNA"/>
</dbReference>
<dbReference type="InterPro" id="IPR036397">
    <property type="entry name" value="RNaseH_sf"/>
</dbReference>
<dbReference type="STRING" id="10195.A0A3M7REE2"/>
<organism evidence="1 2">
    <name type="scientific">Brachionus plicatilis</name>
    <name type="common">Marine rotifer</name>
    <name type="synonym">Brachionus muelleri</name>
    <dbReference type="NCBI Taxonomy" id="10195"/>
    <lineage>
        <taxon>Eukaryota</taxon>
        <taxon>Metazoa</taxon>
        <taxon>Spiralia</taxon>
        <taxon>Gnathifera</taxon>
        <taxon>Rotifera</taxon>
        <taxon>Eurotatoria</taxon>
        <taxon>Monogononta</taxon>
        <taxon>Pseudotrocha</taxon>
        <taxon>Ploima</taxon>
        <taxon>Brachionidae</taxon>
        <taxon>Brachionus</taxon>
    </lineage>
</organism>
<name>A0A3M7REE2_BRAPC</name>
<accession>A0A3M7REE2</accession>